<dbReference type="Proteomes" id="UP001589619">
    <property type="component" value="Unassembled WGS sequence"/>
</dbReference>
<comment type="caution">
    <text evidence="1">The sequence shown here is derived from an EMBL/GenBank/DDBJ whole genome shotgun (WGS) entry which is preliminary data.</text>
</comment>
<gene>
    <name evidence="1" type="primary">sda</name>
    <name evidence="1" type="ORF">ACFFNY_08375</name>
</gene>
<keyword evidence="1" id="KW-0649">Protein kinase inhibitor</keyword>
<dbReference type="SUPFAM" id="SSF100985">
    <property type="entry name" value="Sporulation inhibitor Sda"/>
    <property type="match status" value="1"/>
</dbReference>
<name>A0ABV5VTF7_9BACL</name>
<dbReference type="RefSeq" id="WP_344912241.1">
    <property type="nucleotide sequence ID" value="NZ_BAAAYO010000010.1"/>
</dbReference>
<reference evidence="1 2" key="1">
    <citation type="submission" date="2024-09" db="EMBL/GenBank/DDBJ databases">
        <authorList>
            <person name="Sun Q."/>
            <person name="Mori K."/>
        </authorList>
    </citation>
    <scope>NUCLEOTIDE SEQUENCE [LARGE SCALE GENOMIC DNA]</scope>
    <source>
        <strain evidence="1 2">JCM 12520</strain>
    </source>
</reference>
<dbReference type="Pfam" id="PF08970">
    <property type="entry name" value="Sda"/>
    <property type="match status" value="1"/>
</dbReference>
<sequence length="46" mass="5611">MRLLKDEHLVECYMQSIEWKLDAEFIQILRNEIEKRKLKLPGAHPF</sequence>
<dbReference type="Gene3D" id="1.10.287.1100">
    <property type="entry name" value="Sporulation inhibitor A"/>
    <property type="match status" value="1"/>
</dbReference>
<dbReference type="InterPro" id="IPR036916">
    <property type="entry name" value="Sda_sf"/>
</dbReference>
<proteinExistence type="predicted"/>
<dbReference type="InterPro" id="IPR015064">
    <property type="entry name" value="Sda"/>
</dbReference>
<evidence type="ECO:0000313" key="2">
    <source>
        <dbReference type="Proteomes" id="UP001589619"/>
    </source>
</evidence>
<keyword evidence="2" id="KW-1185">Reference proteome</keyword>
<evidence type="ECO:0000313" key="1">
    <source>
        <dbReference type="EMBL" id="MFB9751584.1"/>
    </source>
</evidence>
<dbReference type="EMBL" id="JBHMAG010000007">
    <property type="protein sequence ID" value="MFB9751584.1"/>
    <property type="molecule type" value="Genomic_DNA"/>
</dbReference>
<dbReference type="GO" id="GO:0004860">
    <property type="term" value="F:protein kinase inhibitor activity"/>
    <property type="evidence" value="ECO:0007669"/>
    <property type="project" value="UniProtKB-KW"/>
</dbReference>
<protein>
    <submittedName>
        <fullName evidence="1">Sporulation histidine kinase inhibitor Sda</fullName>
    </submittedName>
</protein>
<organism evidence="1 2">
    <name type="scientific">Paenibacillus hodogayensis</name>
    <dbReference type="NCBI Taxonomy" id="279208"/>
    <lineage>
        <taxon>Bacteria</taxon>
        <taxon>Bacillati</taxon>
        <taxon>Bacillota</taxon>
        <taxon>Bacilli</taxon>
        <taxon>Bacillales</taxon>
        <taxon>Paenibacillaceae</taxon>
        <taxon>Paenibacillus</taxon>
    </lineage>
</organism>
<accession>A0ABV5VTF7</accession>